<gene>
    <name evidence="1" type="ORF">B4147_2703</name>
</gene>
<evidence type="ECO:0000313" key="2">
    <source>
        <dbReference type="Proteomes" id="UP000035350"/>
    </source>
</evidence>
<comment type="caution">
    <text evidence="1">The sequence shown here is derived from an EMBL/GenBank/DDBJ whole genome shotgun (WGS) entry which is preliminary data.</text>
</comment>
<dbReference type="AlphaFoldDB" id="A0A0G8C0R7"/>
<name>A0A0G8C0R7_9BACI</name>
<evidence type="ECO:0000313" key="1">
    <source>
        <dbReference type="EMBL" id="KKZ93467.1"/>
    </source>
</evidence>
<dbReference type="PATRIC" id="fig|1396.433.peg.5438"/>
<organism evidence="1 2">
    <name type="scientific">Bacillus wiedmannii</name>
    <dbReference type="NCBI Taxonomy" id="1890302"/>
    <lineage>
        <taxon>Bacteria</taxon>
        <taxon>Bacillati</taxon>
        <taxon>Bacillota</taxon>
        <taxon>Bacilli</taxon>
        <taxon>Bacillales</taxon>
        <taxon>Bacillaceae</taxon>
        <taxon>Bacillus</taxon>
        <taxon>Bacillus cereus group</taxon>
    </lineage>
</organism>
<protein>
    <submittedName>
        <fullName evidence="1">Uncharacterized protein</fullName>
    </submittedName>
</protein>
<dbReference type="Proteomes" id="UP000035350">
    <property type="component" value="Unassembled WGS sequence"/>
</dbReference>
<reference evidence="2" key="2">
    <citation type="submission" date="2015-04" db="EMBL/GenBank/DDBJ databases">
        <title>Draft Genome Sequences of Eight Spore-Forming Food Isolates of Bacillus cereus Genome sequencing.</title>
        <authorList>
            <person name="Krawcyk A.O."/>
            <person name="de Jong A."/>
            <person name="Eijlander R.T."/>
            <person name="Berendsen E.M."/>
            <person name="Holsappel S."/>
            <person name="Wells-Bennik M."/>
            <person name="Kuipers O.P."/>
        </authorList>
    </citation>
    <scope>NUCLEOTIDE SEQUENCE [LARGE SCALE GENOMIC DNA]</scope>
    <source>
        <strain evidence="2">B4147</strain>
    </source>
</reference>
<sequence length="42" mass="5121">MSQLLRTLWKHYGGRMHLYQYTKTEKTNNFQGIIVKDKVKHQ</sequence>
<accession>A0A0G8C0R7</accession>
<dbReference type="EMBL" id="LCYN01000031">
    <property type="protein sequence ID" value="KKZ93467.1"/>
    <property type="molecule type" value="Genomic_DNA"/>
</dbReference>
<reference evidence="1 2" key="1">
    <citation type="journal article" date="2015" name="Genome Announc.">
        <title>Next-Generation Whole-Genome Sequencing of Eight Strains of Bacillus cereus, Isolated from Food.</title>
        <authorList>
            <person name="Krawczyk A.O."/>
            <person name="de Jong A."/>
            <person name="Eijlander R.T."/>
            <person name="Berendsen E.M."/>
            <person name="Holsappel S."/>
            <person name="Wells-Bennik M.H."/>
            <person name="Kuipers O.P."/>
        </authorList>
    </citation>
    <scope>NUCLEOTIDE SEQUENCE [LARGE SCALE GENOMIC DNA]</scope>
    <source>
        <strain evidence="1 2">B4147</strain>
    </source>
</reference>
<proteinExistence type="predicted"/>